<comment type="caution">
    <text evidence="1">The sequence shown here is derived from an EMBL/GenBank/DDBJ whole genome shotgun (WGS) entry which is preliminary data.</text>
</comment>
<organism evidence="1 2">
    <name type="scientific">Tanacetum coccineum</name>
    <dbReference type="NCBI Taxonomy" id="301880"/>
    <lineage>
        <taxon>Eukaryota</taxon>
        <taxon>Viridiplantae</taxon>
        <taxon>Streptophyta</taxon>
        <taxon>Embryophyta</taxon>
        <taxon>Tracheophyta</taxon>
        <taxon>Spermatophyta</taxon>
        <taxon>Magnoliopsida</taxon>
        <taxon>eudicotyledons</taxon>
        <taxon>Gunneridae</taxon>
        <taxon>Pentapetalae</taxon>
        <taxon>asterids</taxon>
        <taxon>campanulids</taxon>
        <taxon>Asterales</taxon>
        <taxon>Asteraceae</taxon>
        <taxon>Asteroideae</taxon>
        <taxon>Anthemideae</taxon>
        <taxon>Anthemidinae</taxon>
        <taxon>Tanacetum</taxon>
    </lineage>
</organism>
<evidence type="ECO:0000313" key="1">
    <source>
        <dbReference type="EMBL" id="GJT95207.1"/>
    </source>
</evidence>
<name>A0ABQ5I526_9ASTR</name>
<sequence length="142" mass="16078">MTGCLMLGSMTPELHRQFELHYPYDMLQELRSMFEKQAGVEKFDLIQSFYACKQGKPVVDYVLKIKGYMKKLERLGYVLPQDITIGLILNGLTKDFVGFPDAGFETDKDDIKSQTGYVFVLNGGAVDWKSSKQSTTAMSLQN</sequence>
<keyword evidence="2" id="KW-1185">Reference proteome</keyword>
<dbReference type="EMBL" id="BQNB010020367">
    <property type="protein sequence ID" value="GJT95207.1"/>
    <property type="molecule type" value="Genomic_DNA"/>
</dbReference>
<evidence type="ECO:0000313" key="2">
    <source>
        <dbReference type="Proteomes" id="UP001151760"/>
    </source>
</evidence>
<evidence type="ECO:0008006" key="3">
    <source>
        <dbReference type="Google" id="ProtNLM"/>
    </source>
</evidence>
<accession>A0ABQ5I526</accession>
<reference evidence="1" key="1">
    <citation type="journal article" date="2022" name="Int. J. Mol. Sci.">
        <title>Draft Genome of Tanacetum Coccineum: Genomic Comparison of Closely Related Tanacetum-Family Plants.</title>
        <authorList>
            <person name="Yamashiro T."/>
            <person name="Shiraishi A."/>
            <person name="Nakayama K."/>
            <person name="Satake H."/>
        </authorList>
    </citation>
    <scope>NUCLEOTIDE SEQUENCE</scope>
</reference>
<protein>
    <recommendedName>
        <fullName evidence="3">Retrotransposon gag domain-containing protein</fullName>
    </recommendedName>
</protein>
<dbReference type="Proteomes" id="UP001151760">
    <property type="component" value="Unassembled WGS sequence"/>
</dbReference>
<proteinExistence type="predicted"/>
<gene>
    <name evidence="1" type="ORF">Tco_1090725</name>
</gene>
<reference evidence="1" key="2">
    <citation type="submission" date="2022-01" db="EMBL/GenBank/DDBJ databases">
        <authorList>
            <person name="Yamashiro T."/>
            <person name="Shiraishi A."/>
            <person name="Satake H."/>
            <person name="Nakayama K."/>
        </authorList>
    </citation>
    <scope>NUCLEOTIDE SEQUENCE</scope>
</reference>